<proteinExistence type="predicted"/>
<dbReference type="NCBIfam" id="NF006878">
    <property type="entry name" value="PRK09375.1-2"/>
    <property type="match status" value="1"/>
</dbReference>
<protein>
    <recommendedName>
        <fullName evidence="3">quinolinate synthase</fullName>
        <ecNumber evidence="3">2.5.1.72</ecNumber>
    </recommendedName>
</protein>
<evidence type="ECO:0000256" key="8">
    <source>
        <dbReference type="ARBA" id="ARBA00023004"/>
    </source>
</evidence>
<dbReference type="NCBIfam" id="TIGR00550">
    <property type="entry name" value="nadA"/>
    <property type="match status" value="1"/>
</dbReference>
<dbReference type="GO" id="GO:0046872">
    <property type="term" value="F:metal ion binding"/>
    <property type="evidence" value="ECO:0007669"/>
    <property type="project" value="UniProtKB-KW"/>
</dbReference>
<sequence length="310" mass="34576">MDVLSAETKQLQKEIRQLLVEKDAVMLAHNYQRNEIQEIADLRGDSLLLSQKAAVTDKSVILFCGVHFMAESAAILSPHKTVLLPRLEAGCPMADMITPEKLREKKAELGVGVPVVTYVNSSAQVKAESDICCTSANAVAVVESLPGERVLMTPDMNLAKYVQRHTKKQIDYWKGFCPTHHLLKAERLIELKEKYPNAKVVAHPECTPDIIDLADHVCSTSGMYVYAKKENAKQFIIATEDGILYGLRKDSPDKEFIIASEDMICPNMKVTTLEDVYDALVEMKHVITVPEGIRLKAKMALDRMLAVPRD</sequence>
<evidence type="ECO:0000256" key="4">
    <source>
        <dbReference type="ARBA" id="ARBA00022485"/>
    </source>
</evidence>
<evidence type="ECO:0000256" key="5">
    <source>
        <dbReference type="ARBA" id="ARBA00022642"/>
    </source>
</evidence>
<evidence type="ECO:0000256" key="1">
    <source>
        <dbReference type="ARBA" id="ARBA00001966"/>
    </source>
</evidence>
<evidence type="ECO:0000313" key="10">
    <source>
        <dbReference type="EMBL" id="VAX21295.1"/>
    </source>
</evidence>
<accession>A0A3B1CQN0</accession>
<keyword evidence="9" id="KW-0411">Iron-sulfur</keyword>
<evidence type="ECO:0000256" key="9">
    <source>
        <dbReference type="ARBA" id="ARBA00023014"/>
    </source>
</evidence>
<dbReference type="PANTHER" id="PTHR30573">
    <property type="entry name" value="QUINOLINATE SYNTHETASE A"/>
    <property type="match status" value="1"/>
</dbReference>
<name>A0A3B1CQN0_9ZZZZ</name>
<dbReference type="GO" id="GO:0008987">
    <property type="term" value="F:quinolinate synthetase A activity"/>
    <property type="evidence" value="ECO:0007669"/>
    <property type="project" value="InterPro"/>
</dbReference>
<keyword evidence="8" id="KW-0408">Iron</keyword>
<dbReference type="EC" id="2.5.1.72" evidence="3"/>
<keyword evidence="5" id="KW-0662">Pyridine nucleotide biosynthesis</keyword>
<dbReference type="EMBL" id="UOGB01000200">
    <property type="protein sequence ID" value="VAX21295.1"/>
    <property type="molecule type" value="Genomic_DNA"/>
</dbReference>
<evidence type="ECO:0000256" key="6">
    <source>
        <dbReference type="ARBA" id="ARBA00022679"/>
    </source>
</evidence>
<comment type="pathway">
    <text evidence="2">Cofactor biosynthesis; NAD(+) biosynthesis; quinolinate from iminoaspartate: step 1/1.</text>
</comment>
<dbReference type="GO" id="GO:0051539">
    <property type="term" value="F:4 iron, 4 sulfur cluster binding"/>
    <property type="evidence" value="ECO:0007669"/>
    <property type="project" value="UniProtKB-KW"/>
</dbReference>
<keyword evidence="4" id="KW-0004">4Fe-4S</keyword>
<dbReference type="AlphaFoldDB" id="A0A3B1CQN0"/>
<evidence type="ECO:0000256" key="3">
    <source>
        <dbReference type="ARBA" id="ARBA00012669"/>
    </source>
</evidence>
<organism evidence="10">
    <name type="scientific">hydrothermal vent metagenome</name>
    <dbReference type="NCBI Taxonomy" id="652676"/>
    <lineage>
        <taxon>unclassified sequences</taxon>
        <taxon>metagenomes</taxon>
        <taxon>ecological metagenomes</taxon>
    </lineage>
</organism>
<dbReference type="SUPFAM" id="SSF142754">
    <property type="entry name" value="NadA-like"/>
    <property type="match status" value="1"/>
</dbReference>
<dbReference type="GO" id="GO:0034628">
    <property type="term" value="P:'de novo' NAD+ biosynthetic process from L-aspartate"/>
    <property type="evidence" value="ECO:0007669"/>
    <property type="project" value="TreeGrafter"/>
</dbReference>
<keyword evidence="6 10" id="KW-0808">Transferase</keyword>
<dbReference type="InterPro" id="IPR036094">
    <property type="entry name" value="NadA_sf"/>
</dbReference>
<dbReference type="GO" id="GO:0005829">
    <property type="term" value="C:cytosol"/>
    <property type="evidence" value="ECO:0007669"/>
    <property type="project" value="TreeGrafter"/>
</dbReference>
<dbReference type="InterPro" id="IPR003473">
    <property type="entry name" value="NadA"/>
</dbReference>
<dbReference type="Gene3D" id="3.40.50.10800">
    <property type="entry name" value="NadA-like"/>
    <property type="match status" value="3"/>
</dbReference>
<keyword evidence="7" id="KW-0479">Metal-binding</keyword>
<gene>
    <name evidence="10" type="ORF">MNBD_NITROSPINAE03-1326</name>
</gene>
<evidence type="ECO:0000256" key="7">
    <source>
        <dbReference type="ARBA" id="ARBA00022723"/>
    </source>
</evidence>
<comment type="cofactor">
    <cofactor evidence="1">
        <name>[4Fe-4S] cluster</name>
        <dbReference type="ChEBI" id="CHEBI:49883"/>
    </cofactor>
</comment>
<reference evidence="10" key="1">
    <citation type="submission" date="2018-06" db="EMBL/GenBank/DDBJ databases">
        <authorList>
            <person name="Zhirakovskaya E."/>
        </authorList>
    </citation>
    <scope>NUCLEOTIDE SEQUENCE</scope>
</reference>
<dbReference type="Pfam" id="PF02445">
    <property type="entry name" value="NadA"/>
    <property type="match status" value="1"/>
</dbReference>
<dbReference type="UniPathway" id="UPA00253">
    <property type="reaction ID" value="UER00327"/>
</dbReference>
<dbReference type="PANTHER" id="PTHR30573:SF0">
    <property type="entry name" value="QUINOLINATE SYNTHASE, CHLOROPLASTIC"/>
    <property type="match status" value="1"/>
</dbReference>
<evidence type="ECO:0000256" key="2">
    <source>
        <dbReference type="ARBA" id="ARBA00005065"/>
    </source>
</evidence>